<dbReference type="FunFam" id="1.10.730.10:FF:000002">
    <property type="entry name" value="Leucine--tRNA ligase"/>
    <property type="match status" value="1"/>
</dbReference>
<dbReference type="InterPro" id="IPR002302">
    <property type="entry name" value="Leu-tRNA-ligase"/>
</dbReference>
<dbReference type="InterPro" id="IPR015413">
    <property type="entry name" value="Methionyl/Leucyl_tRNA_Synth"/>
</dbReference>
<dbReference type="FunFam" id="3.40.50.620:FF:000003">
    <property type="entry name" value="Leucine--tRNA ligase"/>
    <property type="match status" value="1"/>
</dbReference>
<dbReference type="SUPFAM" id="SSF52374">
    <property type="entry name" value="Nucleotidylyl transferase"/>
    <property type="match status" value="1"/>
</dbReference>
<evidence type="ECO:0000259" key="11">
    <source>
        <dbReference type="Pfam" id="PF00133"/>
    </source>
</evidence>
<keyword evidence="5 9" id="KW-0067">ATP-binding</keyword>
<comment type="subcellular location">
    <subcellularLocation>
        <location evidence="9">Cytoplasm</location>
    </subcellularLocation>
</comment>
<dbReference type="Gene3D" id="3.90.740.10">
    <property type="entry name" value="Valyl/Leucyl/Isoleucyl-tRNA synthetase, editing domain"/>
    <property type="match status" value="1"/>
</dbReference>
<dbReference type="NCBIfam" id="TIGR00396">
    <property type="entry name" value="leuS_bact"/>
    <property type="match status" value="1"/>
</dbReference>
<dbReference type="Proteomes" id="UP000310263">
    <property type="component" value="Unassembled WGS sequence"/>
</dbReference>
<dbReference type="PANTHER" id="PTHR43740:SF2">
    <property type="entry name" value="LEUCINE--TRNA LIGASE, MITOCHONDRIAL"/>
    <property type="match status" value="1"/>
</dbReference>
<evidence type="ECO:0000256" key="9">
    <source>
        <dbReference type="HAMAP-Rule" id="MF_00049"/>
    </source>
</evidence>
<dbReference type="CDD" id="cd07958">
    <property type="entry name" value="Anticodon_Ia_Leu_BEm"/>
    <property type="match status" value="1"/>
</dbReference>
<protein>
    <recommendedName>
        <fullName evidence="9">Leucine--tRNA ligase</fullName>
        <ecNumber evidence="9">6.1.1.4</ecNumber>
    </recommendedName>
    <alternativeName>
        <fullName evidence="9">Leucyl-tRNA synthetase</fullName>
        <shortName evidence="9">LeuRS</shortName>
    </alternativeName>
</protein>
<dbReference type="GO" id="GO:0005829">
    <property type="term" value="C:cytosol"/>
    <property type="evidence" value="ECO:0007669"/>
    <property type="project" value="TreeGrafter"/>
</dbReference>
<dbReference type="GO" id="GO:0002161">
    <property type="term" value="F:aminoacyl-tRNA deacylase activity"/>
    <property type="evidence" value="ECO:0007669"/>
    <property type="project" value="InterPro"/>
</dbReference>
<keyword evidence="6 9" id="KW-0648">Protein biosynthesis</keyword>
<dbReference type="InterPro" id="IPR025709">
    <property type="entry name" value="Leu_tRNA-synth_edit"/>
</dbReference>
<dbReference type="HAMAP" id="MF_00049_B">
    <property type="entry name" value="Leu_tRNA_synth_B"/>
    <property type="match status" value="1"/>
</dbReference>
<feature type="short sequence motif" description="'HIGH' region" evidence="9">
    <location>
        <begin position="54"/>
        <end position="64"/>
    </location>
</feature>
<dbReference type="PROSITE" id="PS00178">
    <property type="entry name" value="AA_TRNA_LIGASE_I"/>
    <property type="match status" value="1"/>
</dbReference>
<feature type="binding site" evidence="9">
    <location>
        <position position="616"/>
    </location>
    <ligand>
        <name>ATP</name>
        <dbReference type="ChEBI" id="CHEBI:30616"/>
    </ligand>
</feature>
<name>A0A4S2F0N9_9ACTN</name>
<dbReference type="Gene3D" id="3.10.20.590">
    <property type="match status" value="1"/>
</dbReference>
<feature type="domain" description="Methionyl/Leucyl tRNA synthetase" evidence="13">
    <location>
        <begin position="52"/>
        <end position="192"/>
    </location>
</feature>
<dbReference type="Pfam" id="PF13603">
    <property type="entry name" value="tRNA-synt_1_2"/>
    <property type="match status" value="1"/>
</dbReference>
<dbReference type="InterPro" id="IPR013155">
    <property type="entry name" value="M/V/L/I-tRNA-synth_anticd-bd"/>
</dbReference>
<dbReference type="InterPro" id="IPR001412">
    <property type="entry name" value="aa-tRNA-synth_I_CS"/>
</dbReference>
<dbReference type="GO" id="GO:0005524">
    <property type="term" value="F:ATP binding"/>
    <property type="evidence" value="ECO:0007669"/>
    <property type="project" value="UniProtKB-UniRule"/>
</dbReference>
<dbReference type="EC" id="6.1.1.4" evidence="9"/>
<sequence>MVSDSTNRNSELVIPEYNATQIEEKWQKIWEEESLYKTEENPDKPKKYVLEMFPYPSGDLHMGHARNYTIGDAMARQARMRGFDVLHPIGFDAFGLPAENAAIKHHTQPATWTYDNMDRAVATMKRMGFSYDYDRLVRTCDPDYYRWGQYIFLKMWEKGLVDRRKSPVNWCPQCNTVLANEQVTEGRCWRCGTVPERRELTQWYLKITDYAEELLDDIDKLDHWPERVKQMQRNWIGKSEGAEIDFALADANGEPTSQLMTVFTTRPDTLFGASFFLLAPEYPLLHELVDGTPYEAAVQEVIDIAEATSAVDRASGDTEKHGAFTGRYMVNPVNGRLLPIWVADYVLTDYGTGAVMGVPCGDERDFQFARKYDLPIPPIILEPTDPLYPELAQEKDLIVTNVPWDHAMAAEGILVQSGPFTGMKGGKHSEGTQAIIEFLEEKGVGRPAVNFRLRDWLISRQRYWGNPIPAVHCPHCGIVPVPESDLPVMLPDSLDLSAGETLAECPEFYETTCPVCGGPARRETDTMDTFTDSSWYYLRYCDPHNDREPISHKAADRWMPVDNYIGGIEHAILHLLYSRFWTKAMRDMGMIDVDEPFLDLLCQGMVKDENGDVMSKSKGNVVPPSSVIDPYGADTMRLAILFIAPPEKDFDWDPKAVAGCNRFLKRAWKSLWEASLSAAQNAGSIQQAKADAKAGIDPRELDEAGQELLREIHRLGIKCTDDYERRQYNTAISALMELMNAGNAYLAKTQPADRHAALLYRYAHDLATMLSPVCPHWADELGHEALAMDNSMFDEPWPTFDPALAAADTVEIVVQIKGKIRARLNVSASATKDELEAAALDAVASELSGKQVMKVIVVPGKLVNIVAK</sequence>
<dbReference type="InterPro" id="IPR009080">
    <property type="entry name" value="tRNAsynth_Ia_anticodon-bd"/>
</dbReference>
<dbReference type="Gene3D" id="1.10.730.10">
    <property type="entry name" value="Isoleucyl-tRNA Synthetase, Domain 1"/>
    <property type="match status" value="1"/>
</dbReference>
<keyword evidence="16" id="KW-1185">Reference proteome</keyword>
<evidence type="ECO:0000259" key="12">
    <source>
        <dbReference type="Pfam" id="PF08264"/>
    </source>
</evidence>
<keyword evidence="4 9" id="KW-0547">Nucleotide-binding</keyword>
<keyword evidence="3 9" id="KW-0436">Ligase</keyword>
<feature type="domain" description="Leucyl-tRNA synthetase editing" evidence="14">
    <location>
        <begin position="233"/>
        <end position="439"/>
    </location>
</feature>
<feature type="domain" description="Methionyl/Valyl/Leucyl/Isoleucyl-tRNA synthetase anticodon-binding" evidence="12">
    <location>
        <begin position="706"/>
        <end position="833"/>
    </location>
</feature>
<dbReference type="PANTHER" id="PTHR43740">
    <property type="entry name" value="LEUCYL-TRNA SYNTHETASE"/>
    <property type="match status" value="1"/>
</dbReference>
<dbReference type="Pfam" id="PF00133">
    <property type="entry name" value="tRNA-synt_1"/>
    <property type="match status" value="1"/>
</dbReference>
<accession>A0A4S2F0N9</accession>
<dbReference type="Pfam" id="PF09334">
    <property type="entry name" value="tRNA-synt_1g"/>
    <property type="match status" value="1"/>
</dbReference>
<dbReference type="Pfam" id="PF08264">
    <property type="entry name" value="Anticodon_1"/>
    <property type="match status" value="1"/>
</dbReference>
<dbReference type="CDD" id="cd00812">
    <property type="entry name" value="LeuRS_core"/>
    <property type="match status" value="1"/>
</dbReference>
<dbReference type="InterPro" id="IPR014729">
    <property type="entry name" value="Rossmann-like_a/b/a_fold"/>
</dbReference>
<comment type="caution">
    <text evidence="9">Lacks conserved residue(s) required for the propagation of feature annotation.</text>
</comment>
<dbReference type="EMBL" id="SRYE01000004">
    <property type="protein sequence ID" value="TGY61852.1"/>
    <property type="molecule type" value="Genomic_DNA"/>
</dbReference>
<reference evidence="15 16" key="1">
    <citation type="submission" date="2019-04" db="EMBL/GenBank/DDBJ databases">
        <title>Microbes associate with the intestines of laboratory mice.</title>
        <authorList>
            <person name="Navarre W."/>
            <person name="Wong E."/>
            <person name="Huang K."/>
            <person name="Tropini C."/>
            <person name="Ng K."/>
            <person name="Yu B."/>
        </authorList>
    </citation>
    <scope>NUCLEOTIDE SEQUENCE [LARGE SCALE GENOMIC DNA]</scope>
    <source>
        <strain evidence="15 16">NM07_P-09</strain>
    </source>
</reference>
<evidence type="ECO:0000256" key="1">
    <source>
        <dbReference type="ARBA" id="ARBA00005594"/>
    </source>
</evidence>
<dbReference type="SUPFAM" id="SSF47323">
    <property type="entry name" value="Anticodon-binding domain of a subclass of class I aminoacyl-tRNA synthetases"/>
    <property type="match status" value="1"/>
</dbReference>
<evidence type="ECO:0000256" key="7">
    <source>
        <dbReference type="ARBA" id="ARBA00023146"/>
    </source>
</evidence>
<evidence type="ECO:0000256" key="4">
    <source>
        <dbReference type="ARBA" id="ARBA00022741"/>
    </source>
</evidence>
<dbReference type="GO" id="GO:0006429">
    <property type="term" value="P:leucyl-tRNA aminoacylation"/>
    <property type="evidence" value="ECO:0007669"/>
    <property type="project" value="UniProtKB-UniRule"/>
</dbReference>
<gene>
    <name evidence="9" type="primary">leuS</name>
    <name evidence="15" type="ORF">E5334_06770</name>
</gene>
<evidence type="ECO:0000259" key="14">
    <source>
        <dbReference type="Pfam" id="PF13603"/>
    </source>
</evidence>
<organism evidence="15 16">
    <name type="scientific">Muricaecibacterium torontonense</name>
    <dbReference type="NCBI Taxonomy" id="3032871"/>
    <lineage>
        <taxon>Bacteria</taxon>
        <taxon>Bacillati</taxon>
        <taxon>Actinomycetota</taxon>
        <taxon>Coriobacteriia</taxon>
        <taxon>Coriobacteriales</taxon>
        <taxon>Atopobiaceae</taxon>
        <taxon>Muricaecibacterium</taxon>
    </lineage>
</organism>
<comment type="similarity">
    <text evidence="1 9 10">Belongs to the class-I aminoacyl-tRNA synthetase family.</text>
</comment>
<dbReference type="Gene3D" id="3.40.50.620">
    <property type="entry name" value="HUPs"/>
    <property type="match status" value="2"/>
</dbReference>
<evidence type="ECO:0000256" key="3">
    <source>
        <dbReference type="ARBA" id="ARBA00022598"/>
    </source>
</evidence>
<dbReference type="FunFam" id="3.40.50.620:FF:000056">
    <property type="entry name" value="Leucine--tRNA ligase"/>
    <property type="match status" value="1"/>
</dbReference>
<dbReference type="InterPro" id="IPR009008">
    <property type="entry name" value="Val/Leu/Ile-tRNA-synth_edit"/>
</dbReference>
<evidence type="ECO:0000256" key="8">
    <source>
        <dbReference type="ARBA" id="ARBA00047469"/>
    </source>
</evidence>
<dbReference type="InterPro" id="IPR002300">
    <property type="entry name" value="aa-tRNA-synth_Ia"/>
</dbReference>
<proteinExistence type="inferred from homology"/>
<evidence type="ECO:0000256" key="2">
    <source>
        <dbReference type="ARBA" id="ARBA00022490"/>
    </source>
</evidence>
<comment type="caution">
    <text evidence="15">The sequence shown here is derived from an EMBL/GenBank/DDBJ whole genome shotgun (WGS) entry which is preliminary data.</text>
</comment>
<keyword evidence="2 9" id="KW-0963">Cytoplasm</keyword>
<evidence type="ECO:0000256" key="5">
    <source>
        <dbReference type="ARBA" id="ARBA00022840"/>
    </source>
</evidence>
<dbReference type="OrthoDB" id="9810365at2"/>
<comment type="catalytic activity">
    <reaction evidence="8 9">
        <text>tRNA(Leu) + L-leucine + ATP = L-leucyl-tRNA(Leu) + AMP + diphosphate</text>
        <dbReference type="Rhea" id="RHEA:11688"/>
        <dbReference type="Rhea" id="RHEA-COMP:9613"/>
        <dbReference type="Rhea" id="RHEA-COMP:9622"/>
        <dbReference type="ChEBI" id="CHEBI:30616"/>
        <dbReference type="ChEBI" id="CHEBI:33019"/>
        <dbReference type="ChEBI" id="CHEBI:57427"/>
        <dbReference type="ChEBI" id="CHEBI:78442"/>
        <dbReference type="ChEBI" id="CHEBI:78494"/>
        <dbReference type="ChEBI" id="CHEBI:456215"/>
        <dbReference type="EC" id="6.1.1.4"/>
    </reaction>
</comment>
<feature type="domain" description="Aminoacyl-tRNA synthetase class Ia" evidence="11">
    <location>
        <begin position="454"/>
        <end position="652"/>
    </location>
</feature>
<dbReference type="AlphaFoldDB" id="A0A4S2F0N9"/>
<dbReference type="GO" id="GO:0004823">
    <property type="term" value="F:leucine-tRNA ligase activity"/>
    <property type="evidence" value="ECO:0007669"/>
    <property type="project" value="UniProtKB-UniRule"/>
</dbReference>
<evidence type="ECO:0000256" key="6">
    <source>
        <dbReference type="ARBA" id="ARBA00022917"/>
    </source>
</evidence>
<dbReference type="SUPFAM" id="SSF50677">
    <property type="entry name" value="ValRS/IleRS/LeuRS editing domain"/>
    <property type="match status" value="1"/>
</dbReference>
<evidence type="ECO:0000313" key="15">
    <source>
        <dbReference type="EMBL" id="TGY61852.1"/>
    </source>
</evidence>
<dbReference type="PRINTS" id="PR00985">
    <property type="entry name" value="TRNASYNTHLEU"/>
</dbReference>
<evidence type="ECO:0000259" key="13">
    <source>
        <dbReference type="Pfam" id="PF09334"/>
    </source>
</evidence>
<keyword evidence="7 9" id="KW-0030">Aminoacyl-tRNA synthetase</keyword>
<evidence type="ECO:0000256" key="10">
    <source>
        <dbReference type="RuleBase" id="RU363035"/>
    </source>
</evidence>
<evidence type="ECO:0000313" key="16">
    <source>
        <dbReference type="Proteomes" id="UP000310263"/>
    </source>
</evidence>